<evidence type="ECO:0000313" key="2">
    <source>
        <dbReference type="EnsemblPlants" id="LPERR01G00680.1"/>
    </source>
</evidence>
<reference evidence="2 3" key="1">
    <citation type="submission" date="2012-08" db="EMBL/GenBank/DDBJ databases">
        <title>Oryza genome evolution.</title>
        <authorList>
            <person name="Wing R.A."/>
        </authorList>
    </citation>
    <scope>NUCLEOTIDE SEQUENCE</scope>
</reference>
<keyword evidence="3" id="KW-1185">Reference proteome</keyword>
<dbReference type="InterPro" id="IPR014729">
    <property type="entry name" value="Rossmann-like_a/b/a_fold"/>
</dbReference>
<accession>A0A0D9UVY7</accession>
<name>A0A0D9UVY7_9ORYZ</name>
<reference evidence="2" key="3">
    <citation type="submission" date="2015-04" db="UniProtKB">
        <authorList>
            <consortium name="EnsemblPlants"/>
        </authorList>
    </citation>
    <scope>IDENTIFICATION</scope>
</reference>
<dbReference type="PANTHER" id="PTHR47848">
    <property type="entry name" value="ADENINE NUCLEOTIDE ALPHA HYDROLASES-LIKE SUPERFAMILY PROTEIN"/>
    <property type="match status" value="1"/>
</dbReference>
<evidence type="ECO:0000313" key="3">
    <source>
        <dbReference type="Proteomes" id="UP000032180"/>
    </source>
</evidence>
<dbReference type="PANTHER" id="PTHR47848:SF1">
    <property type="entry name" value="ADENINE NUCLEOTIDE ALPHA HYDROLASES-LIKE SUPERFAMILY PROTEIN"/>
    <property type="match status" value="1"/>
</dbReference>
<dbReference type="SUPFAM" id="SSF52402">
    <property type="entry name" value="Adenine nucleotide alpha hydrolases-like"/>
    <property type="match status" value="1"/>
</dbReference>
<feature type="domain" description="UspA" evidence="1">
    <location>
        <begin position="4"/>
        <end position="111"/>
    </location>
</feature>
<reference evidence="3" key="2">
    <citation type="submission" date="2013-12" db="EMBL/GenBank/DDBJ databases">
        <authorList>
            <person name="Yu Y."/>
            <person name="Lee S."/>
            <person name="de Baynast K."/>
            <person name="Wissotski M."/>
            <person name="Liu L."/>
            <person name="Talag J."/>
            <person name="Goicoechea J."/>
            <person name="Angelova A."/>
            <person name="Jetty R."/>
            <person name="Kudrna D."/>
            <person name="Golser W."/>
            <person name="Rivera L."/>
            <person name="Zhang J."/>
            <person name="Wing R."/>
        </authorList>
    </citation>
    <scope>NUCLEOTIDE SEQUENCE</scope>
</reference>
<evidence type="ECO:0000259" key="1">
    <source>
        <dbReference type="Pfam" id="PF00582"/>
    </source>
</evidence>
<proteinExistence type="predicted"/>
<dbReference type="STRING" id="77586.A0A0D9UVY7"/>
<sequence length="183" mass="20407">MESQRVVVVVEEVAAARAALQWAVHNFIRAGDCITLLHVCPPARSRRRRRSLRLGGFQLALAFKELCNGIAEAKVEIVVREGEVGETVVATVNQLTATTLVVGLHDKSFLYKSTSPYERMRRLGCRVLGIRQHATARDGSFNAELTQIETINLHVPPPKIPFPMFTLPLGVLWGRKSKAKKRK</sequence>
<protein>
    <recommendedName>
        <fullName evidence="1">UspA domain-containing protein</fullName>
    </recommendedName>
</protein>
<dbReference type="AlphaFoldDB" id="A0A0D9UVY7"/>
<dbReference type="eggNOG" id="ENOG502RXVY">
    <property type="taxonomic scope" value="Eukaryota"/>
</dbReference>
<organism evidence="2 3">
    <name type="scientific">Leersia perrieri</name>
    <dbReference type="NCBI Taxonomy" id="77586"/>
    <lineage>
        <taxon>Eukaryota</taxon>
        <taxon>Viridiplantae</taxon>
        <taxon>Streptophyta</taxon>
        <taxon>Embryophyta</taxon>
        <taxon>Tracheophyta</taxon>
        <taxon>Spermatophyta</taxon>
        <taxon>Magnoliopsida</taxon>
        <taxon>Liliopsida</taxon>
        <taxon>Poales</taxon>
        <taxon>Poaceae</taxon>
        <taxon>BOP clade</taxon>
        <taxon>Oryzoideae</taxon>
        <taxon>Oryzeae</taxon>
        <taxon>Oryzinae</taxon>
        <taxon>Leersia</taxon>
    </lineage>
</organism>
<dbReference type="InterPro" id="IPR006016">
    <property type="entry name" value="UspA"/>
</dbReference>
<dbReference type="HOGENOM" id="CLU_095944_0_0_1"/>
<dbReference type="Gramene" id="LPERR01G00680.1">
    <property type="protein sequence ID" value="LPERR01G00680.1"/>
    <property type="gene ID" value="LPERR01G00680"/>
</dbReference>
<dbReference type="Proteomes" id="UP000032180">
    <property type="component" value="Chromosome 1"/>
</dbReference>
<dbReference type="EnsemblPlants" id="LPERR01G00680.1">
    <property type="protein sequence ID" value="LPERR01G00680.1"/>
    <property type="gene ID" value="LPERR01G00680"/>
</dbReference>
<dbReference type="Pfam" id="PF00582">
    <property type="entry name" value="Usp"/>
    <property type="match status" value="1"/>
</dbReference>
<dbReference type="Gene3D" id="3.40.50.620">
    <property type="entry name" value="HUPs"/>
    <property type="match status" value="1"/>
</dbReference>